<dbReference type="EMBL" id="JBIGHV010000001">
    <property type="protein sequence ID" value="MFG6428651.1"/>
    <property type="molecule type" value="Genomic_DNA"/>
</dbReference>
<reference evidence="2 3" key="1">
    <citation type="submission" date="2024-08" db="EMBL/GenBank/DDBJ databases">
        <authorList>
            <person name="Lu H."/>
        </authorList>
    </citation>
    <scope>NUCLEOTIDE SEQUENCE [LARGE SCALE GENOMIC DNA]</scope>
    <source>
        <strain evidence="2 3">LYH14W</strain>
    </source>
</reference>
<dbReference type="RefSeq" id="WP_394475583.1">
    <property type="nucleotide sequence ID" value="NZ_JBIGHV010000001.1"/>
</dbReference>
<dbReference type="Proteomes" id="UP001606210">
    <property type="component" value="Unassembled WGS sequence"/>
</dbReference>
<organism evidence="2 3">
    <name type="scientific">Pelomonas parva</name>
    <dbReference type="NCBI Taxonomy" id="3299032"/>
    <lineage>
        <taxon>Bacteria</taxon>
        <taxon>Pseudomonadati</taxon>
        <taxon>Pseudomonadota</taxon>
        <taxon>Betaproteobacteria</taxon>
        <taxon>Burkholderiales</taxon>
        <taxon>Sphaerotilaceae</taxon>
        <taxon>Roseateles</taxon>
    </lineage>
</organism>
<keyword evidence="3" id="KW-1185">Reference proteome</keyword>
<name>A0ABW7EWR7_9BURK</name>
<proteinExistence type="predicted"/>
<protein>
    <submittedName>
        <fullName evidence="2">Uncharacterized protein</fullName>
    </submittedName>
</protein>
<sequence length="76" mass="8657">MNPNESRRSNVGVRRLTPTYGLPHDNSKVSREIEPSLFLRACPACPCGIEPMQGFHSSERTMFEIKKIYYQPACNV</sequence>
<evidence type="ECO:0000313" key="3">
    <source>
        <dbReference type="Proteomes" id="UP001606210"/>
    </source>
</evidence>
<feature type="region of interest" description="Disordered" evidence="1">
    <location>
        <begin position="1"/>
        <end position="27"/>
    </location>
</feature>
<evidence type="ECO:0000313" key="2">
    <source>
        <dbReference type="EMBL" id="MFG6428651.1"/>
    </source>
</evidence>
<accession>A0ABW7EWR7</accession>
<comment type="caution">
    <text evidence="2">The sequence shown here is derived from an EMBL/GenBank/DDBJ whole genome shotgun (WGS) entry which is preliminary data.</text>
</comment>
<evidence type="ECO:0000256" key="1">
    <source>
        <dbReference type="SAM" id="MobiDB-lite"/>
    </source>
</evidence>
<gene>
    <name evidence="2" type="ORF">ACG00Y_01930</name>
</gene>